<proteinExistence type="predicted"/>
<feature type="region of interest" description="Disordered" evidence="3">
    <location>
        <begin position="69"/>
        <end position="143"/>
    </location>
</feature>
<dbReference type="GeneID" id="98118707"/>
<dbReference type="GO" id="GO:0004519">
    <property type="term" value="F:endonuclease activity"/>
    <property type="evidence" value="ECO:0007669"/>
    <property type="project" value="UniProtKB-KW"/>
</dbReference>
<dbReference type="Proteomes" id="UP001610728">
    <property type="component" value="Unassembled WGS sequence"/>
</dbReference>
<feature type="region of interest" description="Disordered" evidence="3">
    <location>
        <begin position="371"/>
        <end position="412"/>
    </location>
</feature>
<dbReference type="RefSeq" id="XP_070858154.1">
    <property type="nucleotide sequence ID" value="XM_071003111.1"/>
</dbReference>
<feature type="compositionally biased region" description="Acidic residues" evidence="3">
    <location>
        <begin position="430"/>
        <end position="441"/>
    </location>
</feature>
<protein>
    <submittedName>
        <fullName evidence="5">Endonuclease/Exonuclease/phosphatase family protein</fullName>
    </submittedName>
</protein>
<comment type="subcellular location">
    <subcellularLocation>
        <location evidence="1">Mitochondrion</location>
    </subcellularLocation>
</comment>
<evidence type="ECO:0000256" key="1">
    <source>
        <dbReference type="ARBA" id="ARBA00004173"/>
    </source>
</evidence>
<keyword evidence="5" id="KW-0540">Nuclease</keyword>
<dbReference type="Pfam" id="PF14529">
    <property type="entry name" value="Exo_endo_phos_2"/>
    <property type="match status" value="1"/>
</dbReference>
<keyword evidence="5" id="KW-0378">Hydrolase</keyword>
<gene>
    <name evidence="5" type="ORF">HOO65_050095</name>
</gene>
<reference evidence="5 6" key="1">
    <citation type="submission" date="2020-05" db="EMBL/GenBank/DDBJ databases">
        <title>Ceratocystis lukuohia genome.</title>
        <authorList>
            <person name="Harrington T.C."/>
            <person name="Kim K."/>
            <person name="Mayers C.G."/>
        </authorList>
    </citation>
    <scope>NUCLEOTIDE SEQUENCE [LARGE SCALE GENOMIC DNA]</scope>
    <source>
        <strain evidence="5 6">C4212</strain>
    </source>
</reference>
<comment type="caution">
    <text evidence="5">The sequence shown here is derived from an EMBL/GenBank/DDBJ whole genome shotgun (WGS) entry which is preliminary data.</text>
</comment>
<dbReference type="InterPro" id="IPR036691">
    <property type="entry name" value="Endo/exonu/phosph_ase_sf"/>
</dbReference>
<accession>A0ABR4MFC4</accession>
<dbReference type="CDD" id="cd01650">
    <property type="entry name" value="RT_nLTR_like"/>
    <property type="match status" value="1"/>
</dbReference>
<dbReference type="PANTHER" id="PTHR33481:SF1">
    <property type="entry name" value="ENDONUCLEASE_EXONUCLEASE_PHOSPHATASE DOMAIN-CONTAINING PROTEIN-RELATED"/>
    <property type="match status" value="1"/>
</dbReference>
<evidence type="ECO:0000313" key="6">
    <source>
        <dbReference type="Proteomes" id="UP001610728"/>
    </source>
</evidence>
<feature type="compositionally biased region" description="Basic and acidic residues" evidence="3">
    <location>
        <begin position="448"/>
        <end position="461"/>
    </location>
</feature>
<dbReference type="EMBL" id="JABSNW010000005">
    <property type="protein sequence ID" value="KAL2886974.1"/>
    <property type="molecule type" value="Genomic_DNA"/>
</dbReference>
<dbReference type="PROSITE" id="PS50878">
    <property type="entry name" value="RT_POL"/>
    <property type="match status" value="1"/>
</dbReference>
<feature type="compositionally biased region" description="Basic and acidic residues" evidence="3">
    <location>
        <begin position="122"/>
        <end position="131"/>
    </location>
</feature>
<feature type="domain" description="Reverse transcriptase" evidence="4">
    <location>
        <begin position="916"/>
        <end position="1185"/>
    </location>
</feature>
<feature type="compositionally biased region" description="Basic and acidic residues" evidence="3">
    <location>
        <begin position="82"/>
        <end position="93"/>
    </location>
</feature>
<dbReference type="Pfam" id="PF00078">
    <property type="entry name" value="RVT_1"/>
    <property type="match status" value="1"/>
</dbReference>
<dbReference type="InterPro" id="IPR005135">
    <property type="entry name" value="Endo/exonuclease/phosphatase"/>
</dbReference>
<sequence length="1223" mass="135751">MSSLLKSLEARDRAFEKRRDTVARLIIPLMESFEAQCERDEDKETAQVVKRMILSRAEEAMDYVLTGREGGWQNRPAGEPAKNAHERQGRTVEKLPSAATKKAPSFADMVKKPAMRPADTQDAARKTKSHEAANQGGEWQTVTHRKAGANAPTGRYSQPAARQDNRVLVRVSADNMMRDCESVLMSASLRELDPELKKALKDVQKTKSGFALLANKDGRSTLLEKSDKIKNYIGPGTEVVQAVNTDAYLIGPIERYLNGGGRAVEVSEEIIGECFAQATRVTPVYMTSKSRGNEKTFIVKIPAAGTKVPRQLRMGSRLIPTRLLAEKCSRAQLCKHCGSSEHESSRHPKCCGAEHECVSVCFICRGPHPADSKQCPLRKKGSTPEERRTIRKAQQALTAEKKKACPKAGQSAQTQVVDLMECTETQAESSETEDQSEEEGDAPVASAGDKRKTAGKARCDFSFRAPTALPALRKSSRKKEEAGGPPGEQTSVRDPRYKLMIPQGRSEDPRALTYTKKTIAATIVPIGGGGHQDAMVVELAGQGLHIANVYNANPGDPERGIALKKTQEALRGKKMLLCGDLNMHSQLWDSKKEDSSDCNQIHDWMEQEAVVLLNETDDNTCFSKKTSPSVIDLAFASDLLLGQSNCTTRVLKDLNCGSDHLPLATTVENVKVDDIVRATRYNMTRLDAEAFKKACSREAAMLGGREPTGEKEIESLAVDLTRMMTRALNRTAPRALGKGTGKRWWTQQCAETVREMRVAWGRTREDGYSDASFEVYKAKRRLFQAAIRIAKRDQWRRMVEDLTEAKDVFRLVNCLKAPKTDNGLPPIMYQGSPIHSPQGKAEALLDTHTQPAENGVQGTEEANPRARHWDCPTREEVREAVFHAGNTVLGEDGIPNTAWKTAWPSLAEPITKLFGLCMELGYHPKIFKSATLVVIPKQKPDKSHPRSYRLISLLSTLGKSLERMVARRLAAQAVELNIIPQNYASAVPRRAATDLTWKLADVVIGESKIRKITSVVTFDIEGAFDAVRKNRLVTRLREQRWPESLCKWVGSFLTDRRVSLSVEGGLPVEREVGGSLPQGSPVSPILYMLYMAELFKKLPSLGYADDGLIYVSSPSVQTNIITLQTYMTHAVEWCRENELRIDWSKTGVMHLYTGRKLPSMNTGLRLPNGTTLSPMQKMKWLGVIWDTSLNFKTQCQELATKARKTANVLRRISRVHSGAPRIQ</sequence>
<keyword evidence="6" id="KW-1185">Reference proteome</keyword>
<organism evidence="5 6">
    <name type="scientific">Ceratocystis lukuohia</name>
    <dbReference type="NCBI Taxonomy" id="2019550"/>
    <lineage>
        <taxon>Eukaryota</taxon>
        <taxon>Fungi</taxon>
        <taxon>Dikarya</taxon>
        <taxon>Ascomycota</taxon>
        <taxon>Pezizomycotina</taxon>
        <taxon>Sordariomycetes</taxon>
        <taxon>Hypocreomycetidae</taxon>
        <taxon>Microascales</taxon>
        <taxon>Ceratocystidaceae</taxon>
        <taxon>Ceratocystis</taxon>
    </lineage>
</organism>
<feature type="region of interest" description="Disordered" evidence="3">
    <location>
        <begin position="424"/>
        <end position="509"/>
    </location>
</feature>
<name>A0ABR4MFC4_9PEZI</name>
<dbReference type="InterPro" id="IPR000477">
    <property type="entry name" value="RT_dom"/>
</dbReference>
<dbReference type="PANTHER" id="PTHR33481">
    <property type="entry name" value="REVERSE TRANSCRIPTASE"/>
    <property type="match status" value="1"/>
</dbReference>
<dbReference type="SUPFAM" id="SSF56672">
    <property type="entry name" value="DNA/RNA polymerases"/>
    <property type="match status" value="1"/>
</dbReference>
<evidence type="ECO:0000259" key="4">
    <source>
        <dbReference type="PROSITE" id="PS50878"/>
    </source>
</evidence>
<dbReference type="SUPFAM" id="SSF56219">
    <property type="entry name" value="DNase I-like"/>
    <property type="match status" value="1"/>
</dbReference>
<dbReference type="Gene3D" id="3.60.10.10">
    <property type="entry name" value="Endonuclease/exonuclease/phosphatase"/>
    <property type="match status" value="1"/>
</dbReference>
<keyword evidence="2" id="KW-0496">Mitochondrion</keyword>
<evidence type="ECO:0000256" key="3">
    <source>
        <dbReference type="SAM" id="MobiDB-lite"/>
    </source>
</evidence>
<dbReference type="InterPro" id="IPR043502">
    <property type="entry name" value="DNA/RNA_pol_sf"/>
</dbReference>
<evidence type="ECO:0000256" key="2">
    <source>
        <dbReference type="ARBA" id="ARBA00023128"/>
    </source>
</evidence>
<evidence type="ECO:0000313" key="5">
    <source>
        <dbReference type="EMBL" id="KAL2886974.1"/>
    </source>
</evidence>
<keyword evidence="5" id="KW-0255">Endonuclease</keyword>